<dbReference type="GO" id="GO:0008311">
    <property type="term" value="F:double-stranded DNA 3'-5' DNA exonuclease activity"/>
    <property type="evidence" value="ECO:0007669"/>
    <property type="project" value="TreeGrafter"/>
</dbReference>
<evidence type="ECO:0000256" key="3">
    <source>
        <dbReference type="ARBA" id="ARBA00022723"/>
    </source>
</evidence>
<keyword evidence="9" id="KW-1185">Reference proteome</keyword>
<accession>A0AAN7I5C5</accession>
<dbReference type="InterPro" id="IPR004808">
    <property type="entry name" value="AP_endonuc_1"/>
</dbReference>
<dbReference type="SUPFAM" id="SSF56219">
    <property type="entry name" value="DNase I-like"/>
    <property type="match status" value="1"/>
</dbReference>
<dbReference type="GO" id="GO:0006284">
    <property type="term" value="P:base-excision repair"/>
    <property type="evidence" value="ECO:0007669"/>
    <property type="project" value="TreeGrafter"/>
</dbReference>
<dbReference type="InterPro" id="IPR005135">
    <property type="entry name" value="Endo/exonuclease/phosphatase"/>
</dbReference>
<evidence type="ECO:0000259" key="7">
    <source>
        <dbReference type="Pfam" id="PF03372"/>
    </source>
</evidence>
<evidence type="ECO:0000313" key="9">
    <source>
        <dbReference type="Proteomes" id="UP001324115"/>
    </source>
</evidence>
<dbReference type="Gene3D" id="3.60.10.10">
    <property type="entry name" value="Endonuclease/exonuclease/phosphatase"/>
    <property type="match status" value="2"/>
</dbReference>
<evidence type="ECO:0000256" key="4">
    <source>
        <dbReference type="ARBA" id="ARBA00022801"/>
    </source>
</evidence>
<organism evidence="8 9">
    <name type="scientific">Quercus rubra</name>
    <name type="common">Northern red oak</name>
    <name type="synonym">Quercus borealis</name>
    <dbReference type="NCBI Taxonomy" id="3512"/>
    <lineage>
        <taxon>Eukaryota</taxon>
        <taxon>Viridiplantae</taxon>
        <taxon>Streptophyta</taxon>
        <taxon>Embryophyta</taxon>
        <taxon>Tracheophyta</taxon>
        <taxon>Spermatophyta</taxon>
        <taxon>Magnoliopsida</taxon>
        <taxon>eudicotyledons</taxon>
        <taxon>Gunneridae</taxon>
        <taxon>Pentapetalae</taxon>
        <taxon>rosids</taxon>
        <taxon>fabids</taxon>
        <taxon>Fagales</taxon>
        <taxon>Fagaceae</taxon>
        <taxon>Quercus</taxon>
    </lineage>
</organism>
<dbReference type="GO" id="GO:0008081">
    <property type="term" value="F:phosphoric diester hydrolase activity"/>
    <property type="evidence" value="ECO:0007669"/>
    <property type="project" value="TreeGrafter"/>
</dbReference>
<dbReference type="PANTHER" id="PTHR22748">
    <property type="entry name" value="AP ENDONUCLEASE"/>
    <property type="match status" value="1"/>
</dbReference>
<comment type="cofactor">
    <cofactor evidence="1">
        <name>Mg(2+)</name>
        <dbReference type="ChEBI" id="CHEBI:18420"/>
    </cofactor>
</comment>
<evidence type="ECO:0000313" key="8">
    <source>
        <dbReference type="EMBL" id="KAK4559331.1"/>
    </source>
</evidence>
<keyword evidence="3" id="KW-0479">Metal-binding</keyword>
<evidence type="ECO:0000256" key="2">
    <source>
        <dbReference type="ARBA" id="ARBA00007092"/>
    </source>
</evidence>
<sequence>MVSWNVRGLNDSRKRLVVRNLLLEWNFGVVCLQETKLAGMDRQLICSLWSCPYVDWVALDVDQTAGGVLMMWDRRALEKLEQLWEVPWSYIEDFNIVCFPSERLGGSRLTPAMKNFSEFIEELSLIDLLLEGGSYMWSSGSDQPSMSRIDRALVSHD</sequence>
<dbReference type="Proteomes" id="UP001324115">
    <property type="component" value="Unassembled WGS sequence"/>
</dbReference>
<comment type="caution">
    <text evidence="8">The sequence shown here is derived from an EMBL/GenBank/DDBJ whole genome shotgun (WGS) entry which is preliminary data.</text>
</comment>
<dbReference type="InterPro" id="IPR036691">
    <property type="entry name" value="Endo/exonu/phosph_ase_sf"/>
</dbReference>
<dbReference type="PANTHER" id="PTHR22748:SF19">
    <property type="entry name" value="ENDONUCLEASE_EXONUCLEASE_PHOSPHATASE DOMAIN-CONTAINING PROTEIN"/>
    <property type="match status" value="1"/>
</dbReference>
<feature type="region of interest" description="Disordered" evidence="6">
    <location>
        <begin position="138"/>
        <end position="157"/>
    </location>
</feature>
<comment type="similarity">
    <text evidence="2">Belongs to the DNA repair enzymes AP/ExoA family.</text>
</comment>
<dbReference type="Pfam" id="PF03372">
    <property type="entry name" value="Exo_endo_phos"/>
    <property type="match status" value="1"/>
</dbReference>
<feature type="compositionally biased region" description="Basic and acidic residues" evidence="6">
    <location>
        <begin position="148"/>
        <end position="157"/>
    </location>
</feature>
<dbReference type="AlphaFoldDB" id="A0AAN7I5C5"/>
<proteinExistence type="inferred from homology"/>
<keyword evidence="4" id="KW-0378">Hydrolase</keyword>
<name>A0AAN7I5C5_QUERU</name>
<feature type="domain" description="Endonuclease/exonuclease/phosphatase" evidence="7">
    <location>
        <begin position="2"/>
        <end position="76"/>
    </location>
</feature>
<dbReference type="GO" id="GO:0003906">
    <property type="term" value="F:DNA-(apurinic or apyrimidinic site) endonuclease activity"/>
    <property type="evidence" value="ECO:0007669"/>
    <property type="project" value="TreeGrafter"/>
</dbReference>
<keyword evidence="5" id="KW-0460">Magnesium</keyword>
<reference evidence="8 9" key="1">
    <citation type="journal article" date="2023" name="G3 (Bethesda)">
        <title>A haplotype-resolved chromosome-scale genome for Quercus rubra L. provides insights into the genetics of adaptive traits for red oak species.</title>
        <authorList>
            <person name="Kapoor B."/>
            <person name="Jenkins J."/>
            <person name="Schmutz J."/>
            <person name="Zhebentyayeva T."/>
            <person name="Kuelheim C."/>
            <person name="Coggeshall M."/>
            <person name="Heim C."/>
            <person name="Lasky J.R."/>
            <person name="Leites L."/>
            <person name="Islam-Faridi N."/>
            <person name="Romero-Severson J."/>
            <person name="DeLeo V.L."/>
            <person name="Lucas S.M."/>
            <person name="Lazic D."/>
            <person name="Gailing O."/>
            <person name="Carlson J."/>
            <person name="Staton M."/>
        </authorList>
    </citation>
    <scope>NUCLEOTIDE SEQUENCE [LARGE SCALE GENOMIC DNA]</scope>
    <source>
        <strain evidence="8">Pseudo-F2</strain>
    </source>
</reference>
<dbReference type="GO" id="GO:0046872">
    <property type="term" value="F:metal ion binding"/>
    <property type="evidence" value="ECO:0007669"/>
    <property type="project" value="UniProtKB-KW"/>
</dbReference>
<gene>
    <name evidence="8" type="ORF">RGQ29_008522</name>
</gene>
<dbReference type="EMBL" id="JAXUIC010000012">
    <property type="protein sequence ID" value="KAK4559331.1"/>
    <property type="molecule type" value="Genomic_DNA"/>
</dbReference>
<evidence type="ECO:0000256" key="6">
    <source>
        <dbReference type="SAM" id="MobiDB-lite"/>
    </source>
</evidence>
<dbReference type="GO" id="GO:0005634">
    <property type="term" value="C:nucleus"/>
    <property type="evidence" value="ECO:0007669"/>
    <property type="project" value="TreeGrafter"/>
</dbReference>
<evidence type="ECO:0000256" key="5">
    <source>
        <dbReference type="ARBA" id="ARBA00022842"/>
    </source>
</evidence>
<protein>
    <recommendedName>
        <fullName evidence="7">Endonuclease/exonuclease/phosphatase domain-containing protein</fullName>
    </recommendedName>
</protein>
<evidence type="ECO:0000256" key="1">
    <source>
        <dbReference type="ARBA" id="ARBA00001946"/>
    </source>
</evidence>